<reference evidence="3 4" key="2">
    <citation type="journal article" date="2019" name="PLoS Negl. Trop. Dis.">
        <title>Revisiting the worldwide diversity of Leptospira species in the environment.</title>
        <authorList>
            <person name="Vincent A.T."/>
            <person name="Schiettekatte O."/>
            <person name="Bourhy P."/>
            <person name="Veyrier F.J."/>
            <person name="Picardeau M."/>
        </authorList>
    </citation>
    <scope>NUCLEOTIDE SEQUENCE [LARGE SCALE GENOMIC DNA]</scope>
    <source>
        <strain evidence="3">201702690</strain>
        <strain evidence="1 4">SSW18</strain>
    </source>
</reference>
<dbReference type="OrthoDB" id="343291at2"/>
<dbReference type="Proteomes" id="UP000297946">
    <property type="component" value="Unassembled WGS sequence"/>
</dbReference>
<dbReference type="EMBL" id="RQGC01000013">
    <property type="protein sequence ID" value="TGL38251.1"/>
    <property type="molecule type" value="Genomic_DNA"/>
</dbReference>
<evidence type="ECO:0000313" key="2">
    <source>
        <dbReference type="EMBL" id="TGL38251.1"/>
    </source>
</evidence>
<dbReference type="AlphaFoldDB" id="A0A5F1ZNN8"/>
<gene>
    <name evidence="1" type="ORF">EHO57_00070</name>
    <name evidence="2" type="ORF">EHQ53_15830</name>
</gene>
<protein>
    <recommendedName>
        <fullName evidence="5">Porin</fullName>
    </recommendedName>
</protein>
<accession>A0A5F1ZNN8</accession>
<reference evidence="2" key="1">
    <citation type="submission" date="2018-10" db="EMBL/GenBank/DDBJ databases">
        <authorList>
            <person name="Vincent A.T."/>
            <person name="Schiettekatte O."/>
            <person name="Bourhy P."/>
            <person name="Veyrier F.J."/>
            <person name="Picardeau M."/>
        </authorList>
    </citation>
    <scope>NUCLEOTIDE SEQUENCE</scope>
    <source>
        <strain evidence="2">201702690</strain>
    </source>
</reference>
<name>A0A5F1ZNN8_9LEPT</name>
<comment type="caution">
    <text evidence="1">The sequence shown here is derived from an EMBL/GenBank/DDBJ whole genome shotgun (WGS) entry which is preliminary data.</text>
</comment>
<evidence type="ECO:0000313" key="4">
    <source>
        <dbReference type="Proteomes" id="UP000297946"/>
    </source>
</evidence>
<dbReference type="RefSeq" id="WP_135646753.1">
    <property type="nucleotide sequence ID" value="NZ_RQER01000001.1"/>
</dbReference>
<dbReference type="Proteomes" id="UP000297273">
    <property type="component" value="Unassembled WGS sequence"/>
</dbReference>
<dbReference type="EMBL" id="RQER01000001">
    <property type="protein sequence ID" value="TGK05115.1"/>
    <property type="molecule type" value="Genomic_DNA"/>
</dbReference>
<proteinExistence type="predicted"/>
<keyword evidence="3" id="KW-1185">Reference proteome</keyword>
<evidence type="ECO:0000313" key="1">
    <source>
        <dbReference type="EMBL" id="TGK05115.1"/>
    </source>
</evidence>
<evidence type="ECO:0000313" key="3">
    <source>
        <dbReference type="Proteomes" id="UP000297273"/>
    </source>
</evidence>
<organism evidence="1 4">
    <name type="scientific">Leptospira langatensis</name>
    <dbReference type="NCBI Taxonomy" id="2484983"/>
    <lineage>
        <taxon>Bacteria</taxon>
        <taxon>Pseudomonadati</taxon>
        <taxon>Spirochaetota</taxon>
        <taxon>Spirochaetia</taxon>
        <taxon>Leptospirales</taxon>
        <taxon>Leptospiraceae</taxon>
        <taxon>Leptospira</taxon>
    </lineage>
</organism>
<evidence type="ECO:0008006" key="5">
    <source>
        <dbReference type="Google" id="ProtNLM"/>
    </source>
</evidence>
<sequence>MNSQKWRQQPFRSISLLTISFFLIPSLFGDEVKLKSGKVLKNLKLEKETVDYYIFTLDDAIPVRILRSEVESISPGKAEKEGLVLENKPSNPVLPTPAKRNYDAVWTQAVTNDVFINGNSLYGNAFDRRGDLHYSNMPKSLILDTTVVVPTALEGLNLTIREYSPLTARTNRDVDSVYQSHPYGPGATPAQVAADPGTYQLRKEANGLRESLAGLLNYRWTTNRLGDFNTGWIYYVNTQPDFALSLFTFGWTLPVLKYLHPHYQFNMRTSSERIGGASIGGEKDQESGYPTNAFNGSTFHRFSINHEYDITQDLKIQPAIDVGYQYYNDNIDRRSGIRNIDYKITLKYLGMIFSITDVYRPNTYMIDNSYYYPNTVGGQTVGTVPGANIVQPLTSNTNDGLTIDPSKGYGLVNQYILNSIMSSSLDPNLKQALVNKHLEQRIPLHSIIWSFGYTIRI</sequence>